<name>A0A100HM84_9DEIO</name>
<dbReference type="OrthoDB" id="53191at2"/>
<feature type="region of interest" description="Disordered" evidence="1">
    <location>
        <begin position="45"/>
        <end position="73"/>
    </location>
</feature>
<reference evidence="6" key="1">
    <citation type="submission" date="2015-11" db="EMBL/GenBank/DDBJ databases">
        <title>Draft Genome Sequence of the Radioresistant Bacterium Deinococcus grandis, Isolated from Freshwater Fish in Japan.</title>
        <authorList>
            <person name="Satoh K."/>
            <person name="Onodera T."/>
            <person name="Omoso K."/>
            <person name="Takeda-Yano K."/>
            <person name="Katayama T."/>
            <person name="Oono Y."/>
            <person name="Narumi I."/>
        </authorList>
    </citation>
    <scope>NUCLEOTIDE SEQUENCE [LARGE SCALE GENOMIC DNA]</scope>
    <source>
        <strain evidence="6">ATCC 43672</strain>
    </source>
</reference>
<dbReference type="EMBL" id="BCMS01000002">
    <property type="protein sequence ID" value="GAQ23227.1"/>
    <property type="molecule type" value="Genomic_DNA"/>
</dbReference>
<accession>A0A100HM84</accession>
<feature type="domain" description="Agd3 CBM87" evidence="4">
    <location>
        <begin position="91"/>
        <end position="278"/>
    </location>
</feature>
<protein>
    <recommendedName>
        <fullName evidence="7">Lipoprotein</fullName>
    </recommendedName>
</protein>
<organism evidence="5 6">
    <name type="scientific">Deinococcus grandis</name>
    <dbReference type="NCBI Taxonomy" id="57498"/>
    <lineage>
        <taxon>Bacteria</taxon>
        <taxon>Thermotogati</taxon>
        <taxon>Deinococcota</taxon>
        <taxon>Deinococci</taxon>
        <taxon>Deinococcales</taxon>
        <taxon>Deinococcaceae</taxon>
        <taxon>Deinococcus</taxon>
    </lineage>
</organism>
<keyword evidence="2" id="KW-0732">Signal</keyword>
<evidence type="ECO:0000256" key="1">
    <source>
        <dbReference type="SAM" id="MobiDB-lite"/>
    </source>
</evidence>
<dbReference type="InterPro" id="IPR056827">
    <property type="entry name" value="CBM87_Agd3"/>
</dbReference>
<dbReference type="PROSITE" id="PS51257">
    <property type="entry name" value="PROKAR_LIPOPROTEIN"/>
    <property type="match status" value="1"/>
</dbReference>
<dbReference type="Proteomes" id="UP000056209">
    <property type="component" value="Unassembled WGS sequence"/>
</dbReference>
<proteinExistence type="predicted"/>
<dbReference type="AlphaFoldDB" id="A0A100HM84"/>
<comment type="caution">
    <text evidence="5">The sequence shown here is derived from an EMBL/GenBank/DDBJ whole genome shotgun (WGS) entry which is preliminary data.</text>
</comment>
<sequence length="699" mass="75082">MKHLKLLALSVLLAACATRTAPSPAPAEAELPVTGDHVAATHEGHEIHEPLRPGAAGPRGENLRPLPDLSGPRTPLPLRPLAVTPNTDVVALRVLILAGSADSNLDTARAMLDQAGVPYDVTFPAQTPLTPDTLVAPDGSGRYQGVILTTGNLAYEASPGVFQSALDWAGWNLLWQYQKDYRARQLSLYTYPGTWPEDYGLRDAGVASSAADVKPTAAAAGVLSDLRQVNIPVRYAYNYPSTLATVTGVTTTPLLRDANGRVLGVQSTTDGRERVALTFAQNPYLLHSTLLGYSLTNWLTRGVRLGEYRRFAQLDIDDWFLPGDVYNATTGAIKPDGFRIAAVDAMNLPTQLANLRALYPVAPALNFTIAYNGGGANASAPASCASYPLGTPDTLSSATKCLANSFDWVSHTLDHEYMDFLTYDQSMAQLAPNLSVAQAFGLKLSAQGLVTGDMSGLGYYNPAGDGPKTNFGLGASNLAFLNAAQATGVRYLASNRSVDGQWDPSCTNCGLYHPLNPSVFLVPRWPTNVFYHVTNPTQAVTAYNSVYGPNGTAPYWDHNLTYSEYLDKESDLALGHVLSGSAFPHYMHQNNLRQYAINKSLASDWLGAMLKKYARYSTLPLNTWRWDDLGPYMRDRTLALKSGVSGRWNRATNSVTLTSERGGPAFVTGALGGTQTSYAGRTISLVTLGAGQSVTLPVQ</sequence>
<feature type="signal peptide" evidence="2">
    <location>
        <begin position="1"/>
        <end position="21"/>
    </location>
</feature>
<evidence type="ECO:0000256" key="2">
    <source>
        <dbReference type="SAM" id="SignalP"/>
    </source>
</evidence>
<gene>
    <name evidence="5" type="ORF">DEIGR_200082</name>
</gene>
<evidence type="ECO:0000259" key="4">
    <source>
        <dbReference type="Pfam" id="PF25116"/>
    </source>
</evidence>
<dbReference type="RefSeq" id="WP_058978949.1">
    <property type="nucleotide sequence ID" value="NZ_BCMS01000002.1"/>
</dbReference>
<feature type="domain" description="Agd3 deacetylase" evidence="3">
    <location>
        <begin position="403"/>
        <end position="637"/>
    </location>
</feature>
<evidence type="ECO:0000259" key="3">
    <source>
        <dbReference type="Pfam" id="PF25115"/>
    </source>
</evidence>
<feature type="chain" id="PRO_5007086660" description="Lipoprotein" evidence="2">
    <location>
        <begin position="22"/>
        <end position="699"/>
    </location>
</feature>
<evidence type="ECO:0000313" key="5">
    <source>
        <dbReference type="EMBL" id="GAQ23227.1"/>
    </source>
</evidence>
<dbReference type="Pfam" id="PF25115">
    <property type="entry name" value="Agd3_CE"/>
    <property type="match status" value="1"/>
</dbReference>
<evidence type="ECO:0000313" key="6">
    <source>
        <dbReference type="Proteomes" id="UP000056209"/>
    </source>
</evidence>
<evidence type="ECO:0008006" key="7">
    <source>
        <dbReference type="Google" id="ProtNLM"/>
    </source>
</evidence>
<dbReference type="InterPro" id="IPR056826">
    <property type="entry name" value="Agd3_CE"/>
</dbReference>
<keyword evidence="6" id="KW-1185">Reference proteome</keyword>
<dbReference type="Pfam" id="PF25116">
    <property type="entry name" value="CBM87_Agd3"/>
    <property type="match status" value="1"/>
</dbReference>